<dbReference type="PANTHER" id="PTHR43381:SF5">
    <property type="entry name" value="TR-TYPE G DOMAIN-CONTAINING PROTEIN"/>
    <property type="match status" value="1"/>
</dbReference>
<dbReference type="EMBL" id="CP001817">
    <property type="protein sequence ID" value="AEH39827.1"/>
    <property type="molecule type" value="Genomic_DNA"/>
</dbReference>
<protein>
    <recommendedName>
        <fullName evidence="3 9">Translation initiation factor IF-2</fullName>
    </recommendedName>
</protein>
<evidence type="ECO:0000256" key="5">
    <source>
        <dbReference type="ARBA" id="ARBA00022540"/>
    </source>
</evidence>
<evidence type="ECO:0000313" key="14">
    <source>
        <dbReference type="Proteomes" id="UP000006811"/>
    </source>
</evidence>
<evidence type="ECO:0000259" key="12">
    <source>
        <dbReference type="PROSITE" id="PS51722"/>
    </source>
</evidence>
<dbReference type="Pfam" id="PF03144">
    <property type="entry name" value="GTP_EFTU_D2"/>
    <property type="match status" value="1"/>
</dbReference>
<evidence type="ECO:0000313" key="13">
    <source>
        <dbReference type="EMBL" id="AEH39827.1"/>
    </source>
</evidence>
<dbReference type="PROSITE" id="PS51722">
    <property type="entry name" value="G_TR_2"/>
    <property type="match status" value="1"/>
</dbReference>
<dbReference type="InterPro" id="IPR005225">
    <property type="entry name" value="Small_GTP-bd"/>
</dbReference>
<reference evidence="13 14" key="1">
    <citation type="journal article" date="2011" name="Appl. Environ. Microbiol.">
        <title>The genome of Buchnera aphidicola from the aphid Cinara tujafilina provides new clues about the evolutionary history of metabolic losses in bacterial endosymbionts.</title>
        <authorList>
            <person name="Lamelas A."/>
            <person name="Gosalbes M.J."/>
            <person name="Moya A."/>
            <person name="Latorre A."/>
        </authorList>
    </citation>
    <scope>NUCLEOTIDE SEQUENCE [LARGE SCALE GENOMIC DNA]</scope>
    <source>
        <strain evidence="14">Cinara tujafilina</strain>
    </source>
</reference>
<keyword evidence="5 9" id="KW-0396">Initiation factor</keyword>
<keyword evidence="8 9" id="KW-0342">GTP-binding</keyword>
<dbReference type="Gene3D" id="3.40.50.300">
    <property type="entry name" value="P-loop containing nucleotide triphosphate hydrolases"/>
    <property type="match status" value="1"/>
</dbReference>
<dbReference type="Gene3D" id="2.40.30.10">
    <property type="entry name" value="Translation factors"/>
    <property type="match status" value="2"/>
</dbReference>
<feature type="binding site" evidence="9">
    <location>
        <begin position="165"/>
        <end position="172"/>
    </location>
    <ligand>
        <name>GTP</name>
        <dbReference type="ChEBI" id="CHEBI:37565"/>
    </ligand>
</feature>
<dbReference type="GO" id="GO:0003743">
    <property type="term" value="F:translation initiation factor activity"/>
    <property type="evidence" value="ECO:0007669"/>
    <property type="project" value="UniProtKB-UniRule"/>
</dbReference>
<dbReference type="PANTHER" id="PTHR43381">
    <property type="entry name" value="TRANSLATION INITIATION FACTOR IF-2-RELATED"/>
    <property type="match status" value="1"/>
</dbReference>
<dbReference type="InterPro" id="IPR000795">
    <property type="entry name" value="T_Tr_GTP-bd_dom"/>
</dbReference>
<dbReference type="CDD" id="cd03692">
    <property type="entry name" value="mtIF2_IVc"/>
    <property type="match status" value="1"/>
</dbReference>
<dbReference type="KEGG" id="baj:BCTU_246"/>
<evidence type="ECO:0000256" key="4">
    <source>
        <dbReference type="ARBA" id="ARBA00022490"/>
    </source>
</evidence>
<dbReference type="PROSITE" id="PS01176">
    <property type="entry name" value="IF2"/>
    <property type="match status" value="1"/>
</dbReference>
<dbReference type="CDD" id="cd03702">
    <property type="entry name" value="IF2_mtIF2_II"/>
    <property type="match status" value="1"/>
</dbReference>
<feature type="region of interest" description="G-domain" evidence="9">
    <location>
        <begin position="159"/>
        <end position="307"/>
    </location>
</feature>
<dbReference type="InterPro" id="IPR036925">
    <property type="entry name" value="TIF_IF2_dom3_sf"/>
</dbReference>
<dbReference type="HOGENOM" id="CLU_006301_5_1_6"/>
<accession>F7WZG5</accession>
<feature type="binding site" evidence="9">
    <location>
        <begin position="211"/>
        <end position="215"/>
    </location>
    <ligand>
        <name>GTP</name>
        <dbReference type="ChEBI" id="CHEBI:37565"/>
    </ligand>
</feature>
<dbReference type="SUPFAM" id="SSF50447">
    <property type="entry name" value="Translation proteins"/>
    <property type="match status" value="2"/>
</dbReference>
<dbReference type="InterPro" id="IPR006847">
    <property type="entry name" value="IF2_N"/>
</dbReference>
<evidence type="ECO:0000256" key="11">
    <source>
        <dbReference type="RuleBase" id="RU000645"/>
    </source>
</evidence>
<dbReference type="GO" id="GO:0005525">
    <property type="term" value="F:GTP binding"/>
    <property type="evidence" value="ECO:0007669"/>
    <property type="project" value="UniProtKB-KW"/>
</dbReference>
<dbReference type="SUPFAM" id="SSF52540">
    <property type="entry name" value="P-loop containing nucleoside triphosphate hydrolases"/>
    <property type="match status" value="1"/>
</dbReference>
<dbReference type="FunFam" id="2.40.30.10:FF:000008">
    <property type="entry name" value="Translation initiation factor IF-2"/>
    <property type="match status" value="1"/>
</dbReference>
<comment type="subcellular location">
    <subcellularLocation>
        <location evidence="1 9 11">Cytoplasm</location>
    </subcellularLocation>
</comment>
<keyword evidence="14" id="KW-1185">Reference proteome</keyword>
<dbReference type="InterPro" id="IPR023115">
    <property type="entry name" value="TIF_IF2_dom3"/>
</dbReference>
<evidence type="ECO:0000256" key="7">
    <source>
        <dbReference type="ARBA" id="ARBA00022917"/>
    </source>
</evidence>
<dbReference type="eggNOG" id="COG0532">
    <property type="taxonomic scope" value="Bacteria"/>
</dbReference>
<dbReference type="NCBIfam" id="TIGR00231">
    <property type="entry name" value="small_GTP"/>
    <property type="match status" value="1"/>
</dbReference>
<dbReference type="InterPro" id="IPR009000">
    <property type="entry name" value="Transl_B-barrel_sf"/>
</dbReference>
<evidence type="ECO:0000256" key="9">
    <source>
        <dbReference type="HAMAP-Rule" id="MF_00100"/>
    </source>
</evidence>
<feature type="domain" description="Tr-type G" evidence="12">
    <location>
        <begin position="156"/>
        <end position="325"/>
    </location>
</feature>
<dbReference type="SUPFAM" id="SSF52156">
    <property type="entry name" value="Initiation factor IF2/eIF5b, domain 3"/>
    <property type="match status" value="1"/>
</dbReference>
<evidence type="ECO:0000256" key="6">
    <source>
        <dbReference type="ARBA" id="ARBA00022741"/>
    </source>
</evidence>
<dbReference type="FunFam" id="3.40.50.10050:FF:000001">
    <property type="entry name" value="Translation initiation factor IF-2"/>
    <property type="match status" value="1"/>
</dbReference>
<dbReference type="CDD" id="cd01887">
    <property type="entry name" value="IF2_eIF5B"/>
    <property type="match status" value="1"/>
</dbReference>
<name>F7WZG5_9GAMM</name>
<dbReference type="STRING" id="261317.BCTU_246"/>
<dbReference type="InterPro" id="IPR000178">
    <property type="entry name" value="TF_IF2_bacterial-like"/>
</dbReference>
<keyword evidence="7 9" id="KW-0648">Protein biosynthesis</keyword>
<dbReference type="InterPro" id="IPR004161">
    <property type="entry name" value="EFTu-like_2"/>
</dbReference>
<dbReference type="Pfam" id="PF11987">
    <property type="entry name" value="IF-2"/>
    <property type="match status" value="1"/>
</dbReference>
<feature type="binding site" evidence="9">
    <location>
        <begin position="265"/>
        <end position="268"/>
    </location>
    <ligand>
        <name>GTP</name>
        <dbReference type="ChEBI" id="CHEBI:37565"/>
    </ligand>
</feature>
<gene>
    <name evidence="9 13" type="primary">infB</name>
    <name evidence="13" type="ORF">BCTU_246</name>
</gene>
<dbReference type="Gene3D" id="3.40.50.10050">
    <property type="entry name" value="Translation initiation factor IF- 2, domain 3"/>
    <property type="match status" value="1"/>
</dbReference>
<dbReference type="NCBIfam" id="TIGR00487">
    <property type="entry name" value="IF-2"/>
    <property type="match status" value="1"/>
</dbReference>
<evidence type="ECO:0000256" key="8">
    <source>
        <dbReference type="ARBA" id="ARBA00023134"/>
    </source>
</evidence>
<dbReference type="HAMAP" id="MF_00100_B">
    <property type="entry name" value="IF_2_B"/>
    <property type="match status" value="1"/>
</dbReference>
<evidence type="ECO:0000256" key="1">
    <source>
        <dbReference type="ARBA" id="ARBA00004496"/>
    </source>
</evidence>
<evidence type="ECO:0000256" key="2">
    <source>
        <dbReference type="ARBA" id="ARBA00007733"/>
    </source>
</evidence>
<dbReference type="Pfam" id="PF04760">
    <property type="entry name" value="IF2_N"/>
    <property type="match status" value="1"/>
</dbReference>
<evidence type="ECO:0000256" key="3">
    <source>
        <dbReference type="ARBA" id="ARBA00020675"/>
    </source>
</evidence>
<dbReference type="GO" id="GO:0097216">
    <property type="term" value="F:guanosine tetraphosphate binding"/>
    <property type="evidence" value="ECO:0007669"/>
    <property type="project" value="UniProtKB-ARBA"/>
</dbReference>
<comment type="similarity">
    <text evidence="2 9 10">Belongs to the TRAFAC class translation factor GTPase superfamily. Classic translation factor GTPase family. IF-2 subfamily.</text>
</comment>
<keyword evidence="6 9" id="KW-0547">Nucleotide-binding</keyword>
<dbReference type="GO" id="GO:0003924">
    <property type="term" value="F:GTPase activity"/>
    <property type="evidence" value="ECO:0007669"/>
    <property type="project" value="UniProtKB-UniRule"/>
</dbReference>
<dbReference type="InterPro" id="IPR027417">
    <property type="entry name" value="P-loop_NTPase"/>
</dbReference>
<dbReference type="InterPro" id="IPR044145">
    <property type="entry name" value="IF2_II"/>
</dbReference>
<keyword evidence="4 9" id="KW-0963">Cytoplasm</keyword>
<proteinExistence type="inferred from homology"/>
<organism evidence="13 14">
    <name type="scientific">Buchnera aphidicola</name>
    <name type="common">Cinara tujafilina</name>
    <dbReference type="NCBI Taxonomy" id="261317"/>
    <lineage>
        <taxon>Bacteria</taxon>
        <taxon>Pseudomonadati</taxon>
        <taxon>Pseudomonadota</taxon>
        <taxon>Gammaproteobacteria</taxon>
        <taxon>Enterobacterales</taxon>
        <taxon>Erwiniaceae</taxon>
        <taxon>Buchnera</taxon>
    </lineage>
</organism>
<dbReference type="InterPro" id="IPR053905">
    <property type="entry name" value="EF-G-like_DII"/>
</dbReference>
<dbReference type="FunFam" id="2.40.30.10:FF:000007">
    <property type="entry name" value="Translation initiation factor IF-2"/>
    <property type="match status" value="1"/>
</dbReference>
<dbReference type="AlphaFoldDB" id="F7WZG5"/>
<evidence type="ECO:0000256" key="10">
    <source>
        <dbReference type="RuleBase" id="RU000644"/>
    </source>
</evidence>
<dbReference type="Pfam" id="PF00009">
    <property type="entry name" value="GTP_EFTU"/>
    <property type="match status" value="1"/>
</dbReference>
<dbReference type="Proteomes" id="UP000006811">
    <property type="component" value="Chromosome"/>
</dbReference>
<dbReference type="FunFam" id="3.40.50.300:FF:000019">
    <property type="entry name" value="Translation initiation factor IF-2"/>
    <property type="match status" value="1"/>
</dbReference>
<dbReference type="InterPro" id="IPR015760">
    <property type="entry name" value="TIF_IF2"/>
</dbReference>
<comment type="function">
    <text evidence="9 10">One of the essential components for the initiation of protein synthesis. Protects formylmethionyl-tRNA from spontaneous hydrolysis and promotes its binding to the 30S ribosomal subunits. Also involved in the hydrolysis of GTP during the formation of the 70S ribosomal complex.</text>
</comment>
<sequence length="653" mass="72309">MNSSLKNDGVSKIRYPSSIIKNNKLRKNNKLSEKKFMTQKDNSISRFGRHYKHKKTRRSILQQSFIKPIKTFMRNILVGETISITELANKMAVKSSIIFKNMQKMGIVIAKNQIIDKHTAKIISEAMGHKVIMHVDNALEISLMKDRDINIGNKKIRAPVVTIMGHVDHGKTSLLDYIRSTKIVSKEAGGITQHIGAYHVSTPNGIITFLDTPGHAAFTAMRARGASVTDIVVLIVAADDGIMPQTIEAIRHAQSAQVPIIVAINKVDKVGINIEKIKKELMKYAIISEDYGGENIFVSISAKTGFGIDELLAAILLQAEMLELKAEYDCMASGIVIESFLDKGCGPIATVLVNEGTLKIGDIVICGLEYGKIKAIRNEFCYHVFTAGPSIPVEILGLSGIPSTGDLFTVVRDEKKAREVALYRQSKFRDKKLSFNKKTNIENLFHGIDDAKKISILNIILKTDMQGSLEAIKDSLEKLSNKFVLINIISSGVGAITESDATLCLASLAIIIGFNVRADSLAKRIIETERLDVRYYSVIYDVINDIKKSISGLLKPVYKQNIIGLAEVRNVFKSPKFGLIAGCMVIEGIVKRTNPVRILRDNIVIYEGELESLRRFKEDINEVRSGIECGIGIKNYNNIQTGDVIEVFQTSVI</sequence>
<dbReference type="Pfam" id="PF22042">
    <property type="entry name" value="EF-G_D2"/>
    <property type="match status" value="1"/>
</dbReference>
<dbReference type="GO" id="GO:0005829">
    <property type="term" value="C:cytosol"/>
    <property type="evidence" value="ECO:0007669"/>
    <property type="project" value="TreeGrafter"/>
</dbReference>